<dbReference type="PROSITE" id="PS51176">
    <property type="entry name" value="PDH_ADH"/>
    <property type="match status" value="1"/>
</dbReference>
<protein>
    <submittedName>
        <fullName evidence="3">Prephenate dehydrogenase</fullName>
    </submittedName>
</protein>
<dbReference type="Gene3D" id="3.40.50.720">
    <property type="entry name" value="NAD(P)-binding Rossmann-like Domain"/>
    <property type="match status" value="1"/>
</dbReference>
<dbReference type="AlphaFoldDB" id="A0A8E6B3G3"/>
<dbReference type="InterPro" id="IPR036291">
    <property type="entry name" value="NAD(P)-bd_dom_sf"/>
</dbReference>
<dbReference type="KEGG" id="tsph:KIH39_21970"/>
<keyword evidence="1" id="KW-0560">Oxidoreductase</keyword>
<dbReference type="Pfam" id="PF20463">
    <property type="entry name" value="PDH_C"/>
    <property type="match status" value="1"/>
</dbReference>
<evidence type="ECO:0000256" key="1">
    <source>
        <dbReference type="ARBA" id="ARBA00023002"/>
    </source>
</evidence>
<dbReference type="GO" id="GO:0008977">
    <property type="term" value="F:prephenate dehydrogenase (NAD+) activity"/>
    <property type="evidence" value="ECO:0007669"/>
    <property type="project" value="InterPro"/>
</dbReference>
<dbReference type="GO" id="GO:0004665">
    <property type="term" value="F:prephenate dehydrogenase (NADP+) activity"/>
    <property type="evidence" value="ECO:0007669"/>
    <property type="project" value="InterPro"/>
</dbReference>
<dbReference type="InterPro" id="IPR046825">
    <property type="entry name" value="PDH_C"/>
</dbReference>
<dbReference type="InterPro" id="IPR050812">
    <property type="entry name" value="Preph/Arog_dehydrog"/>
</dbReference>
<dbReference type="InterPro" id="IPR046826">
    <property type="entry name" value="PDH_N"/>
</dbReference>
<dbReference type="PANTHER" id="PTHR21363:SF0">
    <property type="entry name" value="PREPHENATE DEHYDROGENASE [NADP(+)]"/>
    <property type="match status" value="1"/>
</dbReference>
<organism evidence="3 4">
    <name type="scientific">Telmatocola sphagniphila</name>
    <dbReference type="NCBI Taxonomy" id="1123043"/>
    <lineage>
        <taxon>Bacteria</taxon>
        <taxon>Pseudomonadati</taxon>
        <taxon>Planctomycetota</taxon>
        <taxon>Planctomycetia</taxon>
        <taxon>Gemmatales</taxon>
        <taxon>Gemmataceae</taxon>
    </lineage>
</organism>
<dbReference type="Gene3D" id="1.10.3660.10">
    <property type="entry name" value="6-phosphogluconate dehydrogenase C-terminal like domain"/>
    <property type="match status" value="1"/>
</dbReference>
<dbReference type="GO" id="GO:0070403">
    <property type="term" value="F:NAD+ binding"/>
    <property type="evidence" value="ECO:0007669"/>
    <property type="project" value="InterPro"/>
</dbReference>
<dbReference type="FunFam" id="3.40.50.720:FF:000208">
    <property type="entry name" value="Prephenate dehydrogenase"/>
    <property type="match status" value="1"/>
</dbReference>
<dbReference type="Pfam" id="PF02153">
    <property type="entry name" value="PDH_N"/>
    <property type="match status" value="1"/>
</dbReference>
<dbReference type="GO" id="GO:0006571">
    <property type="term" value="P:tyrosine biosynthetic process"/>
    <property type="evidence" value="ECO:0007669"/>
    <property type="project" value="InterPro"/>
</dbReference>
<dbReference type="InterPro" id="IPR008927">
    <property type="entry name" value="6-PGluconate_DH-like_C_sf"/>
</dbReference>
<dbReference type="RefSeq" id="WP_213495395.1">
    <property type="nucleotide sequence ID" value="NZ_CP074694.1"/>
</dbReference>
<dbReference type="EMBL" id="CP074694">
    <property type="protein sequence ID" value="QVL31485.1"/>
    <property type="molecule type" value="Genomic_DNA"/>
</dbReference>
<dbReference type="InterPro" id="IPR003099">
    <property type="entry name" value="Prephen_DH"/>
</dbReference>
<dbReference type="SUPFAM" id="SSF51735">
    <property type="entry name" value="NAD(P)-binding Rossmann-fold domains"/>
    <property type="match status" value="1"/>
</dbReference>
<accession>A0A8E6B3G3</accession>
<dbReference type="SUPFAM" id="SSF48179">
    <property type="entry name" value="6-phosphogluconate dehydrogenase C-terminal domain-like"/>
    <property type="match status" value="1"/>
</dbReference>
<keyword evidence="4" id="KW-1185">Reference proteome</keyword>
<name>A0A8E6B3G3_9BACT</name>
<proteinExistence type="predicted"/>
<evidence type="ECO:0000313" key="4">
    <source>
        <dbReference type="Proteomes" id="UP000676194"/>
    </source>
</evidence>
<dbReference type="PANTHER" id="PTHR21363">
    <property type="entry name" value="PREPHENATE DEHYDROGENASE"/>
    <property type="match status" value="1"/>
</dbReference>
<sequence>MRFGTLTIVGVGLIGGSIGRAARNCALAKKVIGVGRNVESLKKAAELGIIDHYETSIPAGVQSADLVVFAAPVDLIASQVIEAAAHCPPGCLLTDAGSTKQKIIHDIDQAKFPEAGVQFIGSHPIAGAAQRGPESAREDLFVNKTVIVTPSRHSSEAGVIEIEAFWRALGAKPVRLSALEHDRLLAWSSHLPHITAAILSGILPPEARPFTGTGFKDTTRIAAGDPEVWLPIIKHNREALLDGLSNLESAIGTFRQLLRDSDWEPIRQFLEKGKRGRDALGS</sequence>
<dbReference type="Proteomes" id="UP000676194">
    <property type="component" value="Chromosome"/>
</dbReference>
<evidence type="ECO:0000259" key="2">
    <source>
        <dbReference type="PROSITE" id="PS51176"/>
    </source>
</evidence>
<feature type="domain" description="Prephenate/arogenate dehydrogenase" evidence="2">
    <location>
        <begin position="4"/>
        <end position="282"/>
    </location>
</feature>
<gene>
    <name evidence="3" type="ORF">KIH39_21970</name>
</gene>
<evidence type="ECO:0000313" key="3">
    <source>
        <dbReference type="EMBL" id="QVL31485.1"/>
    </source>
</evidence>
<reference evidence="3" key="1">
    <citation type="submission" date="2021-05" db="EMBL/GenBank/DDBJ databases">
        <title>Complete genome sequence of the cellulolytic planctomycete Telmatocola sphagniphila SP2T and characterization of the first cellulase from planctomycetes.</title>
        <authorList>
            <person name="Rakitin A.L."/>
            <person name="Beletsky A.V."/>
            <person name="Naumoff D.G."/>
            <person name="Kulichevskaya I.S."/>
            <person name="Mardanov A.V."/>
            <person name="Ravin N.V."/>
            <person name="Dedysh S.N."/>
        </authorList>
    </citation>
    <scope>NUCLEOTIDE SEQUENCE</scope>
    <source>
        <strain evidence="3">SP2T</strain>
    </source>
</reference>